<evidence type="ECO:0000259" key="4">
    <source>
        <dbReference type="SMART" id="SM00363"/>
    </source>
</evidence>
<dbReference type="PIRSF" id="PIRSF005578">
    <property type="entry name" value="TlyA"/>
    <property type="match status" value="1"/>
</dbReference>
<gene>
    <name evidence="5" type="ORF">GCM10022236_01450</name>
</gene>
<dbReference type="Proteomes" id="UP001501490">
    <property type="component" value="Unassembled WGS sequence"/>
</dbReference>
<dbReference type="SUPFAM" id="SSF53335">
    <property type="entry name" value="S-adenosyl-L-methionine-dependent methyltransferases"/>
    <property type="match status" value="1"/>
</dbReference>
<dbReference type="PANTHER" id="PTHR32319:SF0">
    <property type="entry name" value="BACTERIAL HEMOLYSIN-LIKE PROTEIN"/>
    <property type="match status" value="1"/>
</dbReference>
<dbReference type="Pfam" id="PF01479">
    <property type="entry name" value="S4"/>
    <property type="match status" value="1"/>
</dbReference>
<dbReference type="EMBL" id="BAABAB010000002">
    <property type="protein sequence ID" value="GAA3603413.1"/>
    <property type="molecule type" value="Genomic_DNA"/>
</dbReference>
<dbReference type="PANTHER" id="PTHR32319">
    <property type="entry name" value="BACTERIAL HEMOLYSIN-LIKE PROTEIN"/>
    <property type="match status" value="1"/>
</dbReference>
<dbReference type="NCBIfam" id="TIGR00478">
    <property type="entry name" value="tly"/>
    <property type="match status" value="1"/>
</dbReference>
<evidence type="ECO:0000256" key="1">
    <source>
        <dbReference type="ARBA" id="ARBA00022884"/>
    </source>
</evidence>
<evidence type="ECO:0000256" key="3">
    <source>
        <dbReference type="PROSITE-ProRule" id="PRU00182"/>
    </source>
</evidence>
<dbReference type="CDD" id="cd00165">
    <property type="entry name" value="S4"/>
    <property type="match status" value="1"/>
</dbReference>
<dbReference type="SUPFAM" id="SSF55174">
    <property type="entry name" value="Alpha-L RNA-binding motif"/>
    <property type="match status" value="1"/>
</dbReference>
<evidence type="ECO:0000313" key="5">
    <source>
        <dbReference type="EMBL" id="GAA3603413.1"/>
    </source>
</evidence>
<dbReference type="InterPro" id="IPR002877">
    <property type="entry name" value="RNA_MeTrfase_FtsJ_dom"/>
</dbReference>
<proteinExistence type="inferred from homology"/>
<evidence type="ECO:0000313" key="6">
    <source>
        <dbReference type="Proteomes" id="UP001501490"/>
    </source>
</evidence>
<dbReference type="PROSITE" id="PS50889">
    <property type="entry name" value="S4"/>
    <property type="match status" value="1"/>
</dbReference>
<dbReference type="InterPro" id="IPR004538">
    <property type="entry name" value="Hemolysin_A/TlyA"/>
</dbReference>
<reference evidence="6" key="1">
    <citation type="journal article" date="2019" name="Int. J. Syst. Evol. Microbiol.">
        <title>The Global Catalogue of Microorganisms (GCM) 10K type strain sequencing project: providing services to taxonomists for standard genome sequencing and annotation.</title>
        <authorList>
            <consortium name="The Broad Institute Genomics Platform"/>
            <consortium name="The Broad Institute Genome Sequencing Center for Infectious Disease"/>
            <person name="Wu L."/>
            <person name="Ma J."/>
        </authorList>
    </citation>
    <scope>NUCLEOTIDE SEQUENCE [LARGE SCALE GENOMIC DNA]</scope>
    <source>
        <strain evidence="6">JCM 16929</strain>
    </source>
</reference>
<name>A0ABP6ZAJ6_9ACTN</name>
<sequence>MGPPVVPDSPEQQVRAAIRLDRALVDRGLARSRGQARELITAGLVTINEVAARRASATVTPADEVAVAAPDHYVSRGAHKLIGALDDLGLRVRGRALDAGSSTGGFTQVLLERGCTVVYAVDVGTDQLAPLLRTDARVVVRERTNLRELSLDRLDGEPVDVVVADLSFIPLGLVLDRLVAVAAPTAVLILLVKPQFEVGRNRLGKNGVVRDPALRRQAVVDVVRTAADLGWGVRGCVRSRHPGGGGNVEFFVLLVRGPAATGDPLDRVDFG</sequence>
<evidence type="ECO:0000256" key="2">
    <source>
        <dbReference type="ARBA" id="ARBA00029460"/>
    </source>
</evidence>
<dbReference type="Gene3D" id="3.10.290.10">
    <property type="entry name" value="RNA-binding S4 domain"/>
    <property type="match status" value="1"/>
</dbReference>
<comment type="caution">
    <text evidence="5">The sequence shown here is derived from an EMBL/GenBank/DDBJ whole genome shotgun (WGS) entry which is preliminary data.</text>
</comment>
<accession>A0ABP6ZAJ6</accession>
<feature type="domain" description="RNA-binding S4" evidence="4">
    <location>
        <begin position="18"/>
        <end position="82"/>
    </location>
</feature>
<keyword evidence="6" id="KW-1185">Reference proteome</keyword>
<dbReference type="InterPro" id="IPR047048">
    <property type="entry name" value="TlyA"/>
</dbReference>
<dbReference type="SMART" id="SM00363">
    <property type="entry name" value="S4"/>
    <property type="match status" value="1"/>
</dbReference>
<dbReference type="InterPro" id="IPR002942">
    <property type="entry name" value="S4_RNA-bd"/>
</dbReference>
<comment type="similarity">
    <text evidence="2">Belongs to the TlyA family.</text>
</comment>
<dbReference type="Pfam" id="PF01728">
    <property type="entry name" value="FtsJ"/>
    <property type="match status" value="1"/>
</dbReference>
<dbReference type="InterPro" id="IPR029063">
    <property type="entry name" value="SAM-dependent_MTases_sf"/>
</dbReference>
<dbReference type="InterPro" id="IPR036986">
    <property type="entry name" value="S4_RNA-bd_sf"/>
</dbReference>
<protein>
    <submittedName>
        <fullName evidence="5">Hemolysin</fullName>
    </submittedName>
</protein>
<dbReference type="Gene3D" id="3.40.50.150">
    <property type="entry name" value="Vaccinia Virus protein VP39"/>
    <property type="match status" value="1"/>
</dbReference>
<dbReference type="CDD" id="cd02440">
    <property type="entry name" value="AdoMet_MTases"/>
    <property type="match status" value="1"/>
</dbReference>
<keyword evidence="1 3" id="KW-0694">RNA-binding</keyword>
<organism evidence="5 6">
    <name type="scientific">Microlunatus ginsengisoli</name>
    <dbReference type="NCBI Taxonomy" id="363863"/>
    <lineage>
        <taxon>Bacteria</taxon>
        <taxon>Bacillati</taxon>
        <taxon>Actinomycetota</taxon>
        <taxon>Actinomycetes</taxon>
        <taxon>Propionibacteriales</taxon>
        <taxon>Propionibacteriaceae</taxon>
        <taxon>Microlunatus</taxon>
    </lineage>
</organism>